<keyword evidence="3" id="KW-1185">Reference proteome</keyword>
<evidence type="ECO:0000313" key="3">
    <source>
        <dbReference type="Proteomes" id="UP001305779"/>
    </source>
</evidence>
<proteinExistence type="predicted"/>
<protein>
    <recommendedName>
        <fullName evidence="1">SnoaL-like domain-containing protein</fullName>
    </recommendedName>
</protein>
<dbReference type="Proteomes" id="UP001305779">
    <property type="component" value="Unassembled WGS sequence"/>
</dbReference>
<dbReference type="EMBL" id="JAXOVC010000012">
    <property type="protein sequence ID" value="KAK4495389.1"/>
    <property type="molecule type" value="Genomic_DNA"/>
</dbReference>
<feature type="domain" description="SnoaL-like" evidence="1">
    <location>
        <begin position="10"/>
        <end position="110"/>
    </location>
</feature>
<gene>
    <name evidence="2" type="ORF">PRZ48_013720</name>
</gene>
<sequence length="150" mass="16946">MAATPSALATAWATGWSQPDPTLWLPLYSPKATYTDHAYGFTRTGHASLQKHHTIWRTSIPDFSMTIVERWHDPSPDKDRYSIRFQATGTSVGDLPARKATGRKFVMHGRVDFDMVRVEEEWVIGKVDEWYNPDFGSVSGDAYRVIPEGS</sequence>
<evidence type="ECO:0000259" key="1">
    <source>
        <dbReference type="Pfam" id="PF12680"/>
    </source>
</evidence>
<dbReference type="Gene3D" id="3.10.450.50">
    <property type="match status" value="1"/>
</dbReference>
<dbReference type="SUPFAM" id="SSF54427">
    <property type="entry name" value="NTF2-like"/>
    <property type="match status" value="1"/>
</dbReference>
<comment type="caution">
    <text evidence="2">The sequence shown here is derived from an EMBL/GenBank/DDBJ whole genome shotgun (WGS) entry which is preliminary data.</text>
</comment>
<organism evidence="2 3">
    <name type="scientific">Zasmidium cellare</name>
    <name type="common">Wine cellar mold</name>
    <name type="synonym">Racodium cellare</name>
    <dbReference type="NCBI Taxonomy" id="395010"/>
    <lineage>
        <taxon>Eukaryota</taxon>
        <taxon>Fungi</taxon>
        <taxon>Dikarya</taxon>
        <taxon>Ascomycota</taxon>
        <taxon>Pezizomycotina</taxon>
        <taxon>Dothideomycetes</taxon>
        <taxon>Dothideomycetidae</taxon>
        <taxon>Mycosphaerellales</taxon>
        <taxon>Mycosphaerellaceae</taxon>
        <taxon>Zasmidium</taxon>
    </lineage>
</organism>
<evidence type="ECO:0000313" key="2">
    <source>
        <dbReference type="EMBL" id="KAK4495389.1"/>
    </source>
</evidence>
<dbReference type="Pfam" id="PF12680">
    <property type="entry name" value="SnoaL_2"/>
    <property type="match status" value="1"/>
</dbReference>
<accession>A0ABR0E233</accession>
<dbReference type="InterPro" id="IPR037401">
    <property type="entry name" value="SnoaL-like"/>
</dbReference>
<dbReference type="InterPro" id="IPR032710">
    <property type="entry name" value="NTF2-like_dom_sf"/>
</dbReference>
<name>A0ABR0E233_ZASCE</name>
<reference evidence="2 3" key="1">
    <citation type="journal article" date="2023" name="G3 (Bethesda)">
        <title>A chromosome-level genome assembly of Zasmidium syzygii isolated from banana leaves.</title>
        <authorList>
            <person name="van Westerhoven A.C."/>
            <person name="Mehrabi R."/>
            <person name="Talebi R."/>
            <person name="Steentjes M.B.F."/>
            <person name="Corcolon B."/>
            <person name="Chong P.A."/>
            <person name="Kema G.H.J."/>
            <person name="Seidl M.F."/>
        </authorList>
    </citation>
    <scope>NUCLEOTIDE SEQUENCE [LARGE SCALE GENOMIC DNA]</scope>
    <source>
        <strain evidence="2 3">P124</strain>
    </source>
</reference>